<dbReference type="SUPFAM" id="SSF51735">
    <property type="entry name" value="NAD(P)-binding Rossmann-fold domains"/>
    <property type="match status" value="1"/>
</dbReference>
<sequence>MGLSIECRSSRSLGGSSWKKSHFPSKCQISRLCWSKINTYNMDSVMSLLDRPEVNKAIVVLGAFTLATFSLKVLSNFYKYFLRPSKNLKKLGEWAVVTGATDGIGKAYAFKLAKKGLNVVLISRTEAKLNAVKEEIEEKYPSVQVKVVVCDYSDFSAKLRTKVEKAVKDLDVGVLVNNVGVSYQFPKYFSELTEEEVAGLMEMNVNSTTWMTHMILPGMMERKRGSIVNIASAAGCHTMPLLAQYSAAKGYIAMFSRGLACECAKNNVTVSCQVPFYVATKLAKMRAAFTVPTPNQFADMAVRWIGHSDVVVHPFWLHAIMGWFIESIPTALADGQMLSMHASIRKRGLKKQAKLAKGE</sequence>
<dbReference type="FunFam" id="3.40.50.720:FF:000137">
    <property type="entry name" value="Hydroxysteroid (17-beta) dehydrogenase 3"/>
    <property type="match status" value="1"/>
</dbReference>
<evidence type="ECO:0000256" key="1">
    <source>
        <dbReference type="ARBA" id="ARBA00004240"/>
    </source>
</evidence>
<dbReference type="PANTHER" id="PTHR43899">
    <property type="entry name" value="RH59310P"/>
    <property type="match status" value="1"/>
</dbReference>
<dbReference type="PRINTS" id="PR00080">
    <property type="entry name" value="SDRFAMILY"/>
</dbReference>
<reference evidence="7" key="1">
    <citation type="journal article" date="2023" name="Commun. Biol.">
        <title>Genome analysis of Parmales, the sister group of diatoms, reveals the evolutionary specialization of diatoms from phago-mixotrophs to photoautotrophs.</title>
        <authorList>
            <person name="Ban H."/>
            <person name="Sato S."/>
            <person name="Yoshikawa S."/>
            <person name="Yamada K."/>
            <person name="Nakamura Y."/>
            <person name="Ichinomiya M."/>
            <person name="Sato N."/>
            <person name="Blanc-Mathieu R."/>
            <person name="Endo H."/>
            <person name="Kuwata A."/>
            <person name="Ogata H."/>
        </authorList>
    </citation>
    <scope>NUCLEOTIDE SEQUENCE [LARGE SCALE GENOMIC DNA]</scope>
    <source>
        <strain evidence="7">NIES 3701</strain>
    </source>
</reference>
<comment type="subcellular location">
    <subcellularLocation>
        <location evidence="1">Endoplasmic reticulum</location>
    </subcellularLocation>
</comment>
<dbReference type="AlphaFoldDB" id="A0A9W7E687"/>
<keyword evidence="7" id="KW-1185">Reference proteome</keyword>
<comment type="similarity">
    <text evidence="2 5">Belongs to the short-chain dehydrogenases/reductases (SDR) family.</text>
</comment>
<dbReference type="Gene3D" id="3.40.50.720">
    <property type="entry name" value="NAD(P)-binding Rossmann-like Domain"/>
    <property type="match status" value="1"/>
</dbReference>
<dbReference type="GO" id="GO:0016491">
    <property type="term" value="F:oxidoreductase activity"/>
    <property type="evidence" value="ECO:0007669"/>
    <property type="project" value="UniProtKB-KW"/>
</dbReference>
<evidence type="ECO:0000256" key="4">
    <source>
        <dbReference type="ARBA" id="ARBA00023002"/>
    </source>
</evidence>
<dbReference type="GO" id="GO:0005783">
    <property type="term" value="C:endoplasmic reticulum"/>
    <property type="evidence" value="ECO:0007669"/>
    <property type="project" value="UniProtKB-SubCell"/>
</dbReference>
<gene>
    <name evidence="6" type="ORF">TrST_g10714</name>
</gene>
<accession>A0A9W7E687</accession>
<dbReference type="InterPro" id="IPR020904">
    <property type="entry name" value="Sc_DH/Rdtase_CS"/>
</dbReference>
<organism evidence="6 7">
    <name type="scientific">Triparma strigata</name>
    <dbReference type="NCBI Taxonomy" id="1606541"/>
    <lineage>
        <taxon>Eukaryota</taxon>
        <taxon>Sar</taxon>
        <taxon>Stramenopiles</taxon>
        <taxon>Ochrophyta</taxon>
        <taxon>Bolidophyceae</taxon>
        <taxon>Parmales</taxon>
        <taxon>Triparmaceae</taxon>
        <taxon>Triparma</taxon>
    </lineage>
</organism>
<comment type="caution">
    <text evidence="6">The sequence shown here is derived from an EMBL/GenBank/DDBJ whole genome shotgun (WGS) entry which is preliminary data.</text>
</comment>
<dbReference type="PANTHER" id="PTHR43899:SF13">
    <property type="entry name" value="RH59310P"/>
    <property type="match status" value="1"/>
</dbReference>
<dbReference type="InterPro" id="IPR036291">
    <property type="entry name" value="NAD(P)-bd_dom_sf"/>
</dbReference>
<dbReference type="PRINTS" id="PR00081">
    <property type="entry name" value="GDHRDH"/>
</dbReference>
<keyword evidence="3" id="KW-0521">NADP</keyword>
<dbReference type="PROSITE" id="PS00061">
    <property type="entry name" value="ADH_SHORT"/>
    <property type="match status" value="1"/>
</dbReference>
<dbReference type="InterPro" id="IPR051019">
    <property type="entry name" value="VLCFA-Steroid_DH"/>
</dbReference>
<evidence type="ECO:0000256" key="2">
    <source>
        <dbReference type="ARBA" id="ARBA00006484"/>
    </source>
</evidence>
<dbReference type="CDD" id="cd05356">
    <property type="entry name" value="17beta-HSD1_like_SDR_c"/>
    <property type="match status" value="1"/>
</dbReference>
<dbReference type="PIRSF" id="PIRSF000126">
    <property type="entry name" value="11-beta-HSD1"/>
    <property type="match status" value="1"/>
</dbReference>
<dbReference type="Pfam" id="PF00106">
    <property type="entry name" value="adh_short"/>
    <property type="match status" value="1"/>
</dbReference>
<dbReference type="Proteomes" id="UP001165085">
    <property type="component" value="Unassembled WGS sequence"/>
</dbReference>
<evidence type="ECO:0000256" key="3">
    <source>
        <dbReference type="ARBA" id="ARBA00022857"/>
    </source>
</evidence>
<name>A0A9W7E687_9STRA</name>
<keyword evidence="4" id="KW-0560">Oxidoreductase</keyword>
<proteinExistence type="inferred from homology"/>
<evidence type="ECO:0000313" key="6">
    <source>
        <dbReference type="EMBL" id="GMH66665.1"/>
    </source>
</evidence>
<evidence type="ECO:0000256" key="5">
    <source>
        <dbReference type="RuleBase" id="RU000363"/>
    </source>
</evidence>
<dbReference type="EMBL" id="BRXY01000110">
    <property type="protein sequence ID" value="GMH66665.1"/>
    <property type="molecule type" value="Genomic_DNA"/>
</dbReference>
<evidence type="ECO:0000313" key="7">
    <source>
        <dbReference type="Proteomes" id="UP001165085"/>
    </source>
</evidence>
<dbReference type="OrthoDB" id="1393670at2759"/>
<protein>
    <submittedName>
        <fullName evidence="6">Uncharacterized protein</fullName>
    </submittedName>
</protein>
<dbReference type="InterPro" id="IPR002347">
    <property type="entry name" value="SDR_fam"/>
</dbReference>